<sequence>MLELYFESDKEVTVFRNQLTPYKKQIRVHQQTNAWSSRLRLEGDLTEKEFIHVISSVMAEVFIEEHLSDIIIGKITDNYYFSDPDEINRIYDFSMWILFETDSDNQYLREHVNTIKLLQDIFFRHLKEHKSIHFSAILHFRLASFLEFVHECVGKAIEEFKREEDHQAFIDMLRHYIEKKDPCVDLVYIEQGENFIFYNDKGEVISKDMLRMWMFQAPLYALGLHENEFNLSPLIAMSPAKIKVYGNDPDDPKIMTITNIFQERVEFETEGTSILSRGE</sequence>
<accession>A0ABV9K2N7</accession>
<organism evidence="1 2">
    <name type="scientific">Oceanobacillus aidingensis</name>
    <dbReference type="NCBI Taxonomy" id="645964"/>
    <lineage>
        <taxon>Bacteria</taxon>
        <taxon>Bacillati</taxon>
        <taxon>Bacillota</taxon>
        <taxon>Bacilli</taxon>
        <taxon>Bacillales</taxon>
        <taxon>Bacillaceae</taxon>
        <taxon>Oceanobacillus</taxon>
    </lineage>
</organism>
<protein>
    <submittedName>
        <fullName evidence="1">Sporulation protein YtxC</fullName>
    </submittedName>
</protein>
<evidence type="ECO:0000313" key="2">
    <source>
        <dbReference type="Proteomes" id="UP001595988"/>
    </source>
</evidence>
<dbReference type="InterPro" id="IPR014199">
    <property type="entry name" value="Spore_YtxC"/>
</dbReference>
<reference evidence="2" key="1">
    <citation type="journal article" date="2019" name="Int. J. Syst. Evol. Microbiol.">
        <title>The Global Catalogue of Microorganisms (GCM) 10K type strain sequencing project: providing services to taxonomists for standard genome sequencing and annotation.</title>
        <authorList>
            <consortium name="The Broad Institute Genomics Platform"/>
            <consortium name="The Broad Institute Genome Sequencing Center for Infectious Disease"/>
            <person name="Wu L."/>
            <person name="Ma J."/>
        </authorList>
    </citation>
    <scope>NUCLEOTIDE SEQUENCE [LARGE SCALE GENOMIC DNA]</scope>
    <source>
        <strain evidence="2">CCUG 37257</strain>
    </source>
</reference>
<evidence type="ECO:0000313" key="1">
    <source>
        <dbReference type="EMBL" id="MFC4664198.1"/>
    </source>
</evidence>
<dbReference type="Proteomes" id="UP001595988">
    <property type="component" value="Unassembled WGS sequence"/>
</dbReference>
<dbReference type="Pfam" id="PF08812">
    <property type="entry name" value="YtxC"/>
    <property type="match status" value="1"/>
</dbReference>
<name>A0ABV9K2N7_9BACI</name>
<dbReference type="RefSeq" id="WP_193064817.1">
    <property type="nucleotide sequence ID" value="NZ_JBHSFT010000048.1"/>
</dbReference>
<proteinExistence type="predicted"/>
<keyword evidence="2" id="KW-1185">Reference proteome</keyword>
<dbReference type="EMBL" id="JBHSFT010000048">
    <property type="protein sequence ID" value="MFC4664198.1"/>
    <property type="molecule type" value="Genomic_DNA"/>
</dbReference>
<gene>
    <name evidence="1" type="primary">ytxC</name>
    <name evidence="1" type="ORF">ACFO3P_18635</name>
</gene>
<comment type="caution">
    <text evidence="1">The sequence shown here is derived from an EMBL/GenBank/DDBJ whole genome shotgun (WGS) entry which is preliminary data.</text>
</comment>